<evidence type="ECO:0000313" key="3">
    <source>
        <dbReference type="Proteomes" id="UP000494165"/>
    </source>
</evidence>
<feature type="compositionally biased region" description="Basic and acidic residues" evidence="1">
    <location>
        <begin position="606"/>
        <end position="622"/>
    </location>
</feature>
<evidence type="ECO:0000313" key="2">
    <source>
        <dbReference type="EMBL" id="CAB3371783.1"/>
    </source>
</evidence>
<dbReference type="Proteomes" id="UP000494165">
    <property type="component" value="Unassembled WGS sequence"/>
</dbReference>
<organism evidence="2 3">
    <name type="scientific">Cloeon dipterum</name>
    <dbReference type="NCBI Taxonomy" id="197152"/>
    <lineage>
        <taxon>Eukaryota</taxon>
        <taxon>Metazoa</taxon>
        <taxon>Ecdysozoa</taxon>
        <taxon>Arthropoda</taxon>
        <taxon>Hexapoda</taxon>
        <taxon>Insecta</taxon>
        <taxon>Pterygota</taxon>
        <taxon>Palaeoptera</taxon>
        <taxon>Ephemeroptera</taxon>
        <taxon>Pisciforma</taxon>
        <taxon>Baetidae</taxon>
        <taxon>Cloeon</taxon>
    </lineage>
</organism>
<evidence type="ECO:0000256" key="1">
    <source>
        <dbReference type="SAM" id="MobiDB-lite"/>
    </source>
</evidence>
<proteinExistence type="predicted"/>
<reference evidence="2 3" key="1">
    <citation type="submission" date="2020-04" db="EMBL/GenBank/DDBJ databases">
        <authorList>
            <person name="Alioto T."/>
            <person name="Alioto T."/>
            <person name="Gomez Garrido J."/>
        </authorList>
    </citation>
    <scope>NUCLEOTIDE SEQUENCE [LARGE SCALE GENOMIC DNA]</scope>
</reference>
<sequence>MMLSDAKSQSDLVNLQSTKSFESLMTGQIKSLLEMQAPLATHDDQEDEMELTSTGMPTFSQESQASQAAVTIIERNAPYAVDKENLTHASVPLMNKTILSSANMSMDGHSLTEDASYPNSPGFNKTHLNLSDVDDSDESDGVTGILNSAKQTASARAMNKTAHESICMDITSVSRLSRVHDGEVKTEDQNAAYPSISDFSDHTNEMKGDGSESSTDTLDLVMPGEAMFSFSKSRKSLCLASNSDVQMDITNVNNASSTSMEMTMAPRNSSSSQMDITMAPKKSFISSNDSACESANNKTLIHPLEMSFDEEQPDVEKQPAKISDHTICHPVDVSVEDSIGNWNQAVVKNNSTLNIPSNNVTRSISLESEEENLPNNLISIPEVKVSTFETKQDADLSSEEILAKPLTPDTSIVMDETSRASFLNKTFDVHASRVLAASLMDCTSNSVPDESLMSDSVFRRTENCTDTNKVGSQLTNNDPSEMVGESAIAEGNTPAAYNKAPISTSNHAVYASLKRSYMSSCDSPESVPSRRIALSDDQELNISPNKAMVVTRPSPEKPNSNGKSEAGPSHTLRSSPICRSYNALSIEKTQARSFIVGDRNVAGSQMKRELQKSRRQPGDHSPVKKICVSRGLDMSASKLNDCSRTKSNVSSGNLDSSRRVDFDASTSRMVNDASSFMKRSDMDVSKRSEFDASKLSISFIRPEMQRKPPLLMASFDEFERMLAEKKTNTKLAELNAKMDAILKWHSDRKASMETKEATQTQTDAAAVQDDVMEVDVQPADQDAALTPLASKLKEMCKKVERCWRFVSDDVCGIELSILNNTMKMELAMDSSDVVRKISLAPTETTFPWQRFVHDLFLKRVNAEELTQECKSKNEIPKLLKDLHPKLVKFTHLMITLEKASKRNVLSYQGTRIHFRCYSLKLAVAIEVSVDVAKWDKIVDTDVKAWTFVGSLQLQEIPSLVAYERKNENFLPKYIKTVEEFIATKEKFA</sequence>
<feature type="compositionally biased region" description="Basic and acidic residues" evidence="1">
    <location>
        <begin position="199"/>
        <end position="210"/>
    </location>
</feature>
<name>A0A8S1CN52_9INSE</name>
<dbReference type="EMBL" id="CADEPI010000065">
    <property type="protein sequence ID" value="CAB3371783.1"/>
    <property type="molecule type" value="Genomic_DNA"/>
</dbReference>
<protein>
    <submittedName>
        <fullName evidence="2">Uncharacterized protein</fullName>
    </submittedName>
</protein>
<feature type="region of interest" description="Disordered" evidence="1">
    <location>
        <begin position="604"/>
        <end position="625"/>
    </location>
</feature>
<feature type="region of interest" description="Disordered" evidence="1">
    <location>
        <begin position="549"/>
        <end position="574"/>
    </location>
</feature>
<keyword evidence="3" id="KW-1185">Reference proteome</keyword>
<dbReference type="AlphaFoldDB" id="A0A8S1CN52"/>
<feature type="region of interest" description="Disordered" evidence="1">
    <location>
        <begin position="194"/>
        <end position="217"/>
    </location>
</feature>
<accession>A0A8S1CN52</accession>
<gene>
    <name evidence="2" type="ORF">CLODIP_2_CD14756</name>
</gene>
<comment type="caution">
    <text evidence="2">The sequence shown here is derived from an EMBL/GenBank/DDBJ whole genome shotgun (WGS) entry which is preliminary data.</text>
</comment>